<evidence type="ECO:0000313" key="2">
    <source>
        <dbReference type="WBParaSite" id="ES5_v2.g6919.t1"/>
    </source>
</evidence>
<evidence type="ECO:0000313" key="1">
    <source>
        <dbReference type="Proteomes" id="UP000887579"/>
    </source>
</evidence>
<sequence>MAFQKLGNAYNLPKTPPNPYNTNSTMAASKPDKTGTVIEKHVDVDSMLEDYAWRLFKDMVGIKKGGLDQFRGLDRDEVEFVFNRKRLILTHEEPTYSNIQQTGARPNTVFKSVFTNSTAQTQSYSLKTERTSESICGVMREQGFMFGAEAELTLKTPCEIAELKTGFKHEVHFNSLQENTKSETLSWSVDSNIIVNSGVQTEASIVIEELSFHGTYQLVSTLYGMITISIKRKRDGALVTPVTANIATIFQDFINRKDLRLKGVVSIEHNAVKLTSKGHCYFQFAMKQYVDLKDVHMDLVSQANRLQMNNPRGYR</sequence>
<organism evidence="1 2">
    <name type="scientific">Panagrolaimus sp. ES5</name>
    <dbReference type="NCBI Taxonomy" id="591445"/>
    <lineage>
        <taxon>Eukaryota</taxon>
        <taxon>Metazoa</taxon>
        <taxon>Ecdysozoa</taxon>
        <taxon>Nematoda</taxon>
        <taxon>Chromadorea</taxon>
        <taxon>Rhabditida</taxon>
        <taxon>Tylenchina</taxon>
        <taxon>Panagrolaimomorpha</taxon>
        <taxon>Panagrolaimoidea</taxon>
        <taxon>Panagrolaimidae</taxon>
        <taxon>Panagrolaimus</taxon>
    </lineage>
</organism>
<reference evidence="2" key="1">
    <citation type="submission" date="2022-11" db="UniProtKB">
        <authorList>
            <consortium name="WormBaseParasite"/>
        </authorList>
    </citation>
    <scope>IDENTIFICATION</scope>
</reference>
<name>A0AC34GQZ0_9BILA</name>
<proteinExistence type="predicted"/>
<dbReference type="Proteomes" id="UP000887579">
    <property type="component" value="Unplaced"/>
</dbReference>
<dbReference type="WBParaSite" id="ES5_v2.g6919.t1">
    <property type="protein sequence ID" value="ES5_v2.g6919.t1"/>
    <property type="gene ID" value="ES5_v2.g6919"/>
</dbReference>
<accession>A0AC34GQZ0</accession>
<protein>
    <submittedName>
        <fullName evidence="2">Uncharacterized protein</fullName>
    </submittedName>
</protein>